<protein>
    <recommendedName>
        <fullName evidence="3">DDE-1 domain-containing protein</fullName>
    </recommendedName>
</protein>
<feature type="non-terminal residue" evidence="1">
    <location>
        <position position="1"/>
    </location>
</feature>
<dbReference type="EMBL" id="JARIHO010000036">
    <property type="protein sequence ID" value="KAJ7330913.1"/>
    <property type="molecule type" value="Genomic_DNA"/>
</dbReference>
<dbReference type="Proteomes" id="UP001218218">
    <property type="component" value="Unassembled WGS sequence"/>
</dbReference>
<keyword evidence="2" id="KW-1185">Reference proteome</keyword>
<proteinExistence type="predicted"/>
<evidence type="ECO:0008006" key="3">
    <source>
        <dbReference type="Google" id="ProtNLM"/>
    </source>
</evidence>
<sequence length="153" mass="17567">TGVVYLPGSQMTYTPHGSKQVRLIGNEEKHAFMVLLDVSGAGDPLPIQCIYKGKTFLEECGGAKFCFGFSGKTRNHWSNQKTMYKWVEDVLIPYLNAQRAQLFYFTYPFYFTLKVLVIINIRSIHRSADFQQWLWETHPNIFIDFVPGGCTSI</sequence>
<comment type="caution">
    <text evidence="1">The sequence shown here is derived from an EMBL/GenBank/DDBJ whole genome shotgun (WGS) entry which is preliminary data.</text>
</comment>
<feature type="non-terminal residue" evidence="1">
    <location>
        <position position="153"/>
    </location>
</feature>
<gene>
    <name evidence="1" type="ORF">DFH08DRAFT_671314</name>
</gene>
<organism evidence="1 2">
    <name type="scientific">Mycena albidolilacea</name>
    <dbReference type="NCBI Taxonomy" id="1033008"/>
    <lineage>
        <taxon>Eukaryota</taxon>
        <taxon>Fungi</taxon>
        <taxon>Dikarya</taxon>
        <taxon>Basidiomycota</taxon>
        <taxon>Agaricomycotina</taxon>
        <taxon>Agaricomycetes</taxon>
        <taxon>Agaricomycetidae</taxon>
        <taxon>Agaricales</taxon>
        <taxon>Marasmiineae</taxon>
        <taxon>Mycenaceae</taxon>
        <taxon>Mycena</taxon>
    </lineage>
</organism>
<reference evidence="1" key="1">
    <citation type="submission" date="2023-03" db="EMBL/GenBank/DDBJ databases">
        <title>Massive genome expansion in bonnet fungi (Mycena s.s.) driven by repeated elements and novel gene families across ecological guilds.</title>
        <authorList>
            <consortium name="Lawrence Berkeley National Laboratory"/>
            <person name="Harder C.B."/>
            <person name="Miyauchi S."/>
            <person name="Viragh M."/>
            <person name="Kuo A."/>
            <person name="Thoen E."/>
            <person name="Andreopoulos B."/>
            <person name="Lu D."/>
            <person name="Skrede I."/>
            <person name="Drula E."/>
            <person name="Henrissat B."/>
            <person name="Morin E."/>
            <person name="Kohler A."/>
            <person name="Barry K."/>
            <person name="LaButti K."/>
            <person name="Morin E."/>
            <person name="Salamov A."/>
            <person name="Lipzen A."/>
            <person name="Mereny Z."/>
            <person name="Hegedus B."/>
            <person name="Baldrian P."/>
            <person name="Stursova M."/>
            <person name="Weitz H."/>
            <person name="Taylor A."/>
            <person name="Grigoriev I.V."/>
            <person name="Nagy L.G."/>
            <person name="Martin F."/>
            <person name="Kauserud H."/>
        </authorList>
    </citation>
    <scope>NUCLEOTIDE SEQUENCE</scope>
    <source>
        <strain evidence="1">CBHHK002</strain>
    </source>
</reference>
<evidence type="ECO:0000313" key="1">
    <source>
        <dbReference type="EMBL" id="KAJ7330913.1"/>
    </source>
</evidence>
<dbReference type="AlphaFoldDB" id="A0AAD7EJH1"/>
<accession>A0AAD7EJH1</accession>
<name>A0AAD7EJH1_9AGAR</name>
<evidence type="ECO:0000313" key="2">
    <source>
        <dbReference type="Proteomes" id="UP001218218"/>
    </source>
</evidence>